<dbReference type="EMBL" id="BNJK01000003">
    <property type="protein sequence ID" value="GHP00582.1"/>
    <property type="molecule type" value="Genomic_DNA"/>
</dbReference>
<reference evidence="1" key="1">
    <citation type="submission" date="2020-10" db="EMBL/GenBank/DDBJ databases">
        <title>Taxonomic study of unclassified bacteria belonging to the class Ktedonobacteria.</title>
        <authorList>
            <person name="Yabe S."/>
            <person name="Wang C.M."/>
            <person name="Zheng Y."/>
            <person name="Sakai Y."/>
            <person name="Cavaletti L."/>
            <person name="Monciardini P."/>
            <person name="Donadio S."/>
        </authorList>
    </citation>
    <scope>NUCLEOTIDE SEQUENCE</scope>
    <source>
        <strain evidence="1">ID150040</strain>
    </source>
</reference>
<comment type="caution">
    <text evidence="1">The sequence shown here is derived from an EMBL/GenBank/DDBJ whole genome shotgun (WGS) entry which is preliminary data.</text>
</comment>
<keyword evidence="2" id="KW-1185">Reference proteome</keyword>
<evidence type="ECO:0000313" key="1">
    <source>
        <dbReference type="EMBL" id="GHP00582.1"/>
    </source>
</evidence>
<dbReference type="AlphaFoldDB" id="A0A8J3J4J7"/>
<organism evidence="1 2">
    <name type="scientific">Reticulibacter mediterranei</name>
    <dbReference type="NCBI Taxonomy" id="2778369"/>
    <lineage>
        <taxon>Bacteria</taxon>
        <taxon>Bacillati</taxon>
        <taxon>Chloroflexota</taxon>
        <taxon>Ktedonobacteria</taxon>
        <taxon>Ktedonobacterales</taxon>
        <taxon>Reticulibacteraceae</taxon>
        <taxon>Reticulibacter</taxon>
    </lineage>
</organism>
<gene>
    <name evidence="1" type="ORF">KSF_106290</name>
</gene>
<proteinExistence type="predicted"/>
<dbReference type="Proteomes" id="UP000597444">
    <property type="component" value="Unassembled WGS sequence"/>
</dbReference>
<accession>A0A8J3J4J7</accession>
<protein>
    <submittedName>
        <fullName evidence="1">Uncharacterized protein</fullName>
    </submittedName>
</protein>
<evidence type="ECO:0000313" key="2">
    <source>
        <dbReference type="Proteomes" id="UP000597444"/>
    </source>
</evidence>
<sequence>MEKDLATIKRPSVVELFHLDHLDPHHQVGNHQYAFLLDGLFEDTQRVLIDAETGTVRRGDPLLAETRLNEMHLHLFVAFVLAHPFPVAAYQILNLSDYLIASLKEGCAGAQQVTSNARLEERIGTCNQQLFPLGIKISPSNLEFNDYRISSIQAKHATGGRGIQLLQNGTPSIDEQPVDHPSVRCT</sequence>
<dbReference type="RefSeq" id="WP_220211171.1">
    <property type="nucleotide sequence ID" value="NZ_BNJK01000003.1"/>
</dbReference>
<name>A0A8J3J4J7_9CHLR</name>